<dbReference type="Pfam" id="PF00326">
    <property type="entry name" value="Peptidase_S9"/>
    <property type="match status" value="1"/>
</dbReference>
<dbReference type="InterPro" id="IPR016036">
    <property type="entry name" value="Malonyl_transacylase_ACP-bd"/>
</dbReference>
<dbReference type="RefSeq" id="XP_066701836.1">
    <property type="nucleotide sequence ID" value="XM_066841974.1"/>
</dbReference>
<feature type="active site" description="Proton acceptor; for dehydratase activity" evidence="7">
    <location>
        <position position="1362"/>
    </location>
</feature>
<evidence type="ECO:0000313" key="12">
    <source>
        <dbReference type="EMBL" id="KAK7956530.1"/>
    </source>
</evidence>
<evidence type="ECO:0000259" key="10">
    <source>
        <dbReference type="PROSITE" id="PS52004"/>
    </source>
</evidence>
<evidence type="ECO:0000313" key="13">
    <source>
        <dbReference type="Proteomes" id="UP001391051"/>
    </source>
</evidence>
<dbReference type="SUPFAM" id="SSF53474">
    <property type="entry name" value="alpha/beta-Hydrolases"/>
    <property type="match status" value="1"/>
</dbReference>
<dbReference type="PANTHER" id="PTHR43775:SF21">
    <property type="entry name" value="NON-REDUCING POLYKETIDE SYNTHASE AUSA-RELATED"/>
    <property type="match status" value="1"/>
</dbReference>
<dbReference type="Pfam" id="PF00698">
    <property type="entry name" value="Acyl_transf_1"/>
    <property type="match status" value="1"/>
</dbReference>
<proteinExistence type="predicted"/>
<dbReference type="Pfam" id="PF16073">
    <property type="entry name" value="SAT"/>
    <property type="match status" value="1"/>
</dbReference>
<dbReference type="Pfam" id="PF14765">
    <property type="entry name" value="PS-DH"/>
    <property type="match status" value="1"/>
</dbReference>
<dbReference type="SUPFAM" id="SSF52151">
    <property type="entry name" value="FabD/lysophospholipase-like"/>
    <property type="match status" value="2"/>
</dbReference>
<dbReference type="InterPro" id="IPR049900">
    <property type="entry name" value="PKS_mFAS_DH"/>
</dbReference>
<dbReference type="SUPFAM" id="SSF53335">
    <property type="entry name" value="S-adenosyl-L-methionine-dependent methyltransferases"/>
    <property type="match status" value="1"/>
</dbReference>
<dbReference type="Gene3D" id="3.10.129.110">
    <property type="entry name" value="Polyketide synthase dehydratase"/>
    <property type="match status" value="1"/>
</dbReference>
<evidence type="ECO:0000256" key="2">
    <source>
        <dbReference type="ARBA" id="ARBA00022450"/>
    </source>
</evidence>
<dbReference type="Proteomes" id="UP001391051">
    <property type="component" value="Unassembled WGS sequence"/>
</dbReference>
<dbReference type="InterPro" id="IPR029058">
    <property type="entry name" value="AB_hydrolase_fold"/>
</dbReference>
<evidence type="ECO:0000256" key="7">
    <source>
        <dbReference type="PROSITE-ProRule" id="PRU01363"/>
    </source>
</evidence>
<evidence type="ECO:0000256" key="8">
    <source>
        <dbReference type="SAM" id="MobiDB-lite"/>
    </source>
</evidence>
<feature type="compositionally biased region" description="Low complexity" evidence="8">
    <location>
        <begin position="1782"/>
        <end position="1795"/>
    </location>
</feature>
<organism evidence="12 13">
    <name type="scientific">Apiospora aurea</name>
    <dbReference type="NCBI Taxonomy" id="335848"/>
    <lineage>
        <taxon>Eukaryota</taxon>
        <taxon>Fungi</taxon>
        <taxon>Dikarya</taxon>
        <taxon>Ascomycota</taxon>
        <taxon>Pezizomycotina</taxon>
        <taxon>Sordariomycetes</taxon>
        <taxon>Xylariomycetidae</taxon>
        <taxon>Amphisphaeriales</taxon>
        <taxon>Apiosporaceae</taxon>
        <taxon>Apiospora</taxon>
    </lineage>
</organism>
<feature type="region of interest" description="C-terminal hotdog fold" evidence="7">
    <location>
        <begin position="1488"/>
        <end position="1638"/>
    </location>
</feature>
<dbReference type="Pfam" id="PF00109">
    <property type="entry name" value="ketoacyl-synt"/>
    <property type="match status" value="1"/>
</dbReference>
<dbReference type="PROSITE" id="PS00012">
    <property type="entry name" value="PHOSPHOPANTETHEINE"/>
    <property type="match status" value="1"/>
</dbReference>
<dbReference type="SUPFAM" id="SSF55048">
    <property type="entry name" value="Probable ACP-binding domain of malonyl-CoA ACP transacylase"/>
    <property type="match status" value="1"/>
</dbReference>
<dbReference type="InterPro" id="IPR014031">
    <property type="entry name" value="Ketoacyl_synth_C"/>
</dbReference>
<dbReference type="Gene3D" id="3.40.47.10">
    <property type="match status" value="1"/>
</dbReference>
<keyword evidence="6" id="KW-0511">Multifunctional enzyme</keyword>
<dbReference type="SUPFAM" id="SSF53901">
    <property type="entry name" value="Thiolase-like"/>
    <property type="match status" value="1"/>
</dbReference>
<accession>A0ABR1QIN5</accession>
<dbReference type="Gene3D" id="3.30.70.3290">
    <property type="match status" value="1"/>
</dbReference>
<evidence type="ECO:0000259" key="11">
    <source>
        <dbReference type="PROSITE" id="PS52019"/>
    </source>
</evidence>
<name>A0ABR1QIN5_9PEZI</name>
<dbReference type="InterPro" id="IPR032088">
    <property type="entry name" value="SAT"/>
</dbReference>
<dbReference type="InterPro" id="IPR049551">
    <property type="entry name" value="PKS_DH_C"/>
</dbReference>
<dbReference type="InterPro" id="IPR016039">
    <property type="entry name" value="Thiolase-like"/>
</dbReference>
<keyword evidence="5" id="KW-0808">Transferase</keyword>
<dbReference type="InterPro" id="IPR006162">
    <property type="entry name" value="Ppantetheine_attach_site"/>
</dbReference>
<dbReference type="InterPro" id="IPR001375">
    <property type="entry name" value="Peptidase_S9_cat"/>
</dbReference>
<dbReference type="CDD" id="cd00833">
    <property type="entry name" value="PKS"/>
    <property type="match status" value="1"/>
</dbReference>
<evidence type="ECO:0000256" key="5">
    <source>
        <dbReference type="ARBA" id="ARBA00022679"/>
    </source>
</evidence>
<dbReference type="InterPro" id="IPR050091">
    <property type="entry name" value="PKS_NRPS_Biosynth_Enz"/>
</dbReference>
<dbReference type="InterPro" id="IPR036736">
    <property type="entry name" value="ACP-like_sf"/>
</dbReference>
<dbReference type="EMBL" id="JAQQWE010000004">
    <property type="protein sequence ID" value="KAK7956530.1"/>
    <property type="molecule type" value="Genomic_DNA"/>
</dbReference>
<reference evidence="12 13" key="1">
    <citation type="submission" date="2023-01" db="EMBL/GenBank/DDBJ databases">
        <title>Analysis of 21 Apiospora genomes using comparative genomics revels a genus with tremendous synthesis potential of carbohydrate active enzymes and secondary metabolites.</title>
        <authorList>
            <person name="Sorensen T."/>
        </authorList>
    </citation>
    <scope>NUCLEOTIDE SEQUENCE [LARGE SCALE GENOMIC DNA]</scope>
    <source>
        <strain evidence="12 13">CBS 24483</strain>
    </source>
</reference>
<feature type="region of interest" description="N-terminal hotdog fold" evidence="7">
    <location>
        <begin position="1330"/>
        <end position="1460"/>
    </location>
</feature>
<dbReference type="PROSITE" id="PS00606">
    <property type="entry name" value="KS3_1"/>
    <property type="match status" value="1"/>
</dbReference>
<dbReference type="InterPro" id="IPR018201">
    <property type="entry name" value="Ketoacyl_synth_AS"/>
</dbReference>
<dbReference type="InterPro" id="IPR013217">
    <property type="entry name" value="Methyltransf_12"/>
</dbReference>
<gene>
    <name evidence="12" type="ORF">PG986_005752</name>
</gene>
<protein>
    <submittedName>
        <fullName evidence="12">Polyketide synthase</fullName>
    </submittedName>
</protein>
<feature type="domain" description="PKS/mFAS DH" evidence="11">
    <location>
        <begin position="1330"/>
        <end position="1638"/>
    </location>
</feature>
<dbReference type="InterPro" id="IPR029063">
    <property type="entry name" value="SAM-dependent_MTases_sf"/>
</dbReference>
<dbReference type="SUPFAM" id="SSF47336">
    <property type="entry name" value="ACP-like"/>
    <property type="match status" value="1"/>
</dbReference>
<dbReference type="GeneID" id="92075036"/>
<dbReference type="InterPro" id="IPR009081">
    <property type="entry name" value="PP-bd_ACP"/>
</dbReference>
<dbReference type="PROSITE" id="PS50075">
    <property type="entry name" value="CARRIER"/>
    <property type="match status" value="1"/>
</dbReference>
<dbReference type="Gene3D" id="3.40.366.10">
    <property type="entry name" value="Malonyl-Coenzyme A Acyl Carrier Protein, domain 2"/>
    <property type="match status" value="2"/>
</dbReference>
<dbReference type="InterPro" id="IPR042104">
    <property type="entry name" value="PKS_dehydratase_sf"/>
</dbReference>
<dbReference type="Gene3D" id="1.10.1200.10">
    <property type="entry name" value="ACP-like"/>
    <property type="match status" value="1"/>
</dbReference>
<dbReference type="Gene3D" id="3.40.50.150">
    <property type="entry name" value="Vaccinia Virus protein VP39"/>
    <property type="match status" value="1"/>
</dbReference>
<dbReference type="InterPro" id="IPR016035">
    <property type="entry name" value="Acyl_Trfase/lysoPLipase"/>
</dbReference>
<dbReference type="PROSITE" id="PS52019">
    <property type="entry name" value="PKS_MFAS_DH"/>
    <property type="match status" value="1"/>
</dbReference>
<dbReference type="PROSITE" id="PS52004">
    <property type="entry name" value="KS3_2"/>
    <property type="match status" value="1"/>
</dbReference>
<dbReference type="InterPro" id="IPR041068">
    <property type="entry name" value="HTH_51"/>
</dbReference>
<feature type="domain" description="Carrier" evidence="9">
    <location>
        <begin position="1686"/>
        <end position="1760"/>
    </location>
</feature>
<feature type="region of interest" description="Disordered" evidence="8">
    <location>
        <begin position="1779"/>
        <end position="1798"/>
    </location>
</feature>
<evidence type="ECO:0000259" key="9">
    <source>
        <dbReference type="PROSITE" id="PS50075"/>
    </source>
</evidence>
<dbReference type="CDD" id="cd02440">
    <property type="entry name" value="AdoMet_MTases"/>
    <property type="match status" value="1"/>
</dbReference>
<feature type="domain" description="Ketosynthase family 3 (KS3)" evidence="10">
    <location>
        <begin position="422"/>
        <end position="841"/>
    </location>
</feature>
<dbReference type="InterPro" id="IPR020841">
    <property type="entry name" value="PKS_Beta-ketoAc_synthase_dom"/>
</dbReference>
<dbReference type="Pfam" id="PF08242">
    <property type="entry name" value="Methyltransf_12"/>
    <property type="match status" value="1"/>
</dbReference>
<dbReference type="InterPro" id="IPR001227">
    <property type="entry name" value="Ac_transferase_dom_sf"/>
</dbReference>
<comment type="pathway">
    <text evidence="1">Secondary metabolite biosynthesis.</text>
</comment>
<sequence>MATFKQSVPSLLVFGPQTRPSPDDLAQLRHELISNPRLSKVLAAALDLPKFWHELNAFIPALAQIPAESHLHEFVEWLKGERKAPYCAQQCPITITFMLNFLIQIKQYIRLLRSLDFGGADDAQSLVLERLRDGGVHGFCMGFLCAVTVSLSKTEEDIAENASVALRLALAIGVHVDKDASKEVTTCISARWRHKQPNAFHKALAVLEEYPEAYVAGITDETSMSITTPDAHLAGLVPALEGHGFSVREIPVDGRFHSIFYTSAVETLVEFFDKTHSHRFPGPENLQIPIRSSTNGKAIFQGGLVRHALENTLLKPVDWYRTLTLAMADVPEKQKHIALAGLSNHFPPSLMKNPYIQLQFLKEVGGTDTEIYDNVSSTTGPEPTPDSINGGDATDRAWIFASDEDSSADESATGDQPFNFPPHSVAVVGMAGRFPGADSVEELWSLLSAGKSSVQRAPDRIGLDYLPGDYAQKKWWGNFIDDPDAFDHKLFKKSPREALACGPQQRKLLEVVYEALESSGYFGAQACRASGSTDYGCYIGATQNNYVNNVSTQPPSAYATIGTGRSFISGAVSHYFGLTGPALTVDTACSSSLVAIHTACQAILAGGCSGAVAGGTNIITSPHDYRDLQAAGFLSPTGQCKPFAADADGYCRGEAVAVVVLKSLAAAIKDRDRILGIVMGSAVNQNSNEAHITVPHSGSQTDLYRKVMTMSQVAPGDVSFVEAHGTGTTVGDPIEVRSLRDAFGGASQRDSTLYFSSIKGNMGHAESAAGVAGLIKVLLMLKHSQIPPQASYHSLNPAIPALEPDRMAVPRQLTPWKPPRQVACINSYGAAGSNSAVMACGPPQTPDPIATFKASRTERPSKLPLIITAATKSSLSQYCQKLLDWLQPNRTAEPPDTQVVDVLFHLADRANRSLEHTLIASVSDIDHLKSKLAATVPDDSNTLTTATTPKPAVLVFGGQESQFVGLSESVHAGSDVFRHHLDECQDLFVHHLGLEGLYRAIFQKTPISDIVTLHAALFAVQYASARAWMDCGLRVSAVVGHSFGQLTALCVVGVLSLADATRLVTGRAALIKTHWGDEPGSMLSIQADRQRVVKLLGQVKGGTDYAEIACFNGPKSHVVVGSSKSIDKIQALVAEEGQRDSIRAKRLPVTHGFHSAFTEALLAPLEDLASKLQWNSPTIHLERCEETSGDQKLDHRSIAQHTRRPVHFQQAIERLEDRFPQCVWLEAGRGSSVTQLVRGCLKSPEGHSLHSSQMATPNALDSLVEVTVKLWKEGQKVQYWQFHPSQRLQYRTLSLPSYQFQKTRHWIPYVVPKMLDNTAAVGQPDEPQRHELLSLVKGGKVGEAVFRISPKSERFTTLVASHVMADRAAMPASLYLEVAARAGLLLEENQPGPTWVPSVKDLVMKSPIGLDPDSEITLTMKRLDGPSPSWSFSILLSGGPGAETSQEMTTGVVNLNKRADTQIVQTFKRFETLIGPARWEGILQHPDAERMQGKHIYRAFSQIVQYSDLFKGIKTISCLGSEAAGEVSITPDANEAADQRLTDTPMVDSFMQFAGFLSNYFNEASSPSSLFVCHHIEHLEFGPAFSPDAGRWFVFASMTDSSDEHTSVDVYVFEAQSKRLVFTVLGMQFSKISCSTLTRLLDGAGSADKPKAALENSPEPQGFTGEELARQNMDTPSSSMPTHTPNTKRPEIFQIIANIADVELDEISGGMALPGIGIDSLGVTEMISDISSTLHVDLDSSTMLTLADIDALVAHIDDRLDLHVVPSTGSATGCRESRKAHAASSEPAAEQSQHALENRDECMSGINETFSVPVGPTIASAYDAFNSLRLSYDGLAADACALDYWKEIYRDDARLMMAYITEAFAKLGCQLRKLRPYEAVPQLEKVLPRHRKLMHQLHQFLADERAILASPQAPSGFVRSDSVIDETPGELIYQQIIDKHPLNASVRHLICAVGSQLAECLVGQSDGLQIVFGNKINKKTLEDLYENWPMLVAATKLLGNFLHQAFTLNNNSNTGAGGDPFRILEVGAGTGGTTRYIVDFLQKHGIKFEYHFTDLSGSLIQKAKRSFKTLVPDGTMTFGILDIEQEPPAEFLEAFHVVISTNCIHATRGLARSLGNVRKMVRPDGAVALIEMTRPMYIFDIIVGLLEGWWLFEDGRSHALADEARWTRAMLDAGFKEVLFSDGESQEARTVRVIGGFPRSASVKPHAEPKKPKGVSEPTPFTVQEVVYKTIGRQDIHADIYCPENADPARKMPIALMIHGGSHILFSRKDIRPPQTRIMLDMGLLPVSLDHRLCPEVALAEGPIVDVSDALAWARTMLPNIPLKNRNIIPDPDRVVVRGLKPPDAILAFYSPTDYEDNWWQAPIQPIGAEDWGLEYDVLEAVQEGPITNYGVVGAWAPLSDPRIRTDPRCRIVLHINWKAQTLPVIIHGLPSLAQTGRGKQVSDHEEKDWTALPQPSVEEIRRCSPLAQVRASNYATPTFMIHGTADDLIPYTQSVRTVEEMKWRGIDAQLVLVPDAPHVCDMSNDPESAGWKAVIKAYEWLESYIK</sequence>
<dbReference type="SMART" id="SM00825">
    <property type="entry name" value="PKS_KS"/>
    <property type="match status" value="1"/>
</dbReference>
<dbReference type="Pfam" id="PF02801">
    <property type="entry name" value="Ketoacyl-synt_C"/>
    <property type="match status" value="1"/>
</dbReference>
<dbReference type="PANTHER" id="PTHR43775">
    <property type="entry name" value="FATTY ACID SYNTHASE"/>
    <property type="match status" value="1"/>
</dbReference>
<keyword evidence="13" id="KW-1185">Reference proteome</keyword>
<dbReference type="Gene3D" id="3.40.50.1820">
    <property type="entry name" value="alpha/beta hydrolase"/>
    <property type="match status" value="2"/>
</dbReference>
<keyword evidence="4" id="KW-0489">Methyltransferase</keyword>
<evidence type="ECO:0000256" key="6">
    <source>
        <dbReference type="ARBA" id="ARBA00023268"/>
    </source>
</evidence>
<dbReference type="InterPro" id="IPR014043">
    <property type="entry name" value="Acyl_transferase_dom"/>
</dbReference>
<evidence type="ECO:0000256" key="1">
    <source>
        <dbReference type="ARBA" id="ARBA00005179"/>
    </source>
</evidence>
<keyword evidence="2" id="KW-0596">Phosphopantetheine</keyword>
<dbReference type="Pfam" id="PF00550">
    <property type="entry name" value="PP-binding"/>
    <property type="match status" value="1"/>
</dbReference>
<evidence type="ECO:0000256" key="4">
    <source>
        <dbReference type="ARBA" id="ARBA00022603"/>
    </source>
</evidence>
<feature type="active site" description="Proton donor; for dehydratase activity" evidence="7">
    <location>
        <position position="1548"/>
    </location>
</feature>
<dbReference type="Pfam" id="PF18558">
    <property type="entry name" value="HTH_51"/>
    <property type="match status" value="1"/>
</dbReference>
<comment type="caution">
    <text evidence="12">The sequence shown here is derived from an EMBL/GenBank/DDBJ whole genome shotgun (WGS) entry which is preliminary data.</text>
</comment>
<evidence type="ECO:0000256" key="3">
    <source>
        <dbReference type="ARBA" id="ARBA00022553"/>
    </source>
</evidence>
<keyword evidence="3" id="KW-0597">Phosphoprotein</keyword>
<dbReference type="InterPro" id="IPR014030">
    <property type="entry name" value="Ketoacyl_synth_N"/>
</dbReference>
<dbReference type="SMART" id="SM00827">
    <property type="entry name" value="PKS_AT"/>
    <property type="match status" value="1"/>
</dbReference>